<dbReference type="Pfam" id="PF13370">
    <property type="entry name" value="Fer4_13"/>
    <property type="match status" value="1"/>
</dbReference>
<protein>
    <recommendedName>
        <fullName evidence="3">Ferredoxin</fullName>
    </recommendedName>
</protein>
<proteinExistence type="predicted"/>
<organism evidence="1 2">
    <name type="scientific">Candidatus Jettenia ecosi</name>
    <dbReference type="NCBI Taxonomy" id="2494326"/>
    <lineage>
        <taxon>Bacteria</taxon>
        <taxon>Pseudomonadati</taxon>
        <taxon>Planctomycetota</taxon>
        <taxon>Candidatus Brocadiia</taxon>
        <taxon>Candidatus Brocadiales</taxon>
        <taxon>Candidatus Brocadiaceae</taxon>
        <taxon>Candidatus Jettenia</taxon>
    </lineage>
</organism>
<evidence type="ECO:0008006" key="3">
    <source>
        <dbReference type="Google" id="ProtNLM"/>
    </source>
</evidence>
<evidence type="ECO:0000313" key="1">
    <source>
        <dbReference type="EMBL" id="TLD41319.1"/>
    </source>
</evidence>
<dbReference type="SUPFAM" id="SSF54862">
    <property type="entry name" value="4Fe-4S ferredoxins"/>
    <property type="match status" value="1"/>
</dbReference>
<dbReference type="Proteomes" id="UP000319783">
    <property type="component" value="Unassembled WGS sequence"/>
</dbReference>
<dbReference type="EMBL" id="SULG01000053">
    <property type="protein sequence ID" value="TLD41319.1"/>
    <property type="molecule type" value="Genomic_DNA"/>
</dbReference>
<dbReference type="Gene3D" id="3.30.70.20">
    <property type="match status" value="1"/>
</dbReference>
<evidence type="ECO:0000313" key="2">
    <source>
        <dbReference type="Proteomes" id="UP000319783"/>
    </source>
</evidence>
<accession>A0A533QAI1</accession>
<reference evidence="1 2" key="1">
    <citation type="submission" date="2019-04" db="EMBL/GenBank/DDBJ databases">
        <title>Genome of a novel bacterium Candidatus Jettenia ecosi reconstructed from metagenome of an anammox bioreactor.</title>
        <authorList>
            <person name="Mardanov A.V."/>
            <person name="Beletsky A.V."/>
            <person name="Ravin N.V."/>
            <person name="Botchkova E.A."/>
            <person name="Litti Y.V."/>
            <person name="Nozhevnikova A.N."/>
        </authorList>
    </citation>
    <scope>NUCLEOTIDE SEQUENCE [LARGE SCALE GENOMIC DNA]</scope>
    <source>
        <strain evidence="1">J2</strain>
    </source>
</reference>
<dbReference type="AlphaFoldDB" id="A0A533QAI1"/>
<name>A0A533QAI1_9BACT</name>
<comment type="caution">
    <text evidence="1">The sequence shown here is derived from an EMBL/GenBank/DDBJ whole genome shotgun (WGS) entry which is preliminary data.</text>
</comment>
<sequence length="65" mass="7275">MGTNIIRFEGNCIKCVMCIEEAKKVFDYSEEAGPLVKHGVDIASHGEDVKRAVLVCPTQRIKYHP</sequence>
<gene>
    <name evidence="1" type="ORF">JETT_2428</name>
</gene>